<keyword evidence="3" id="KW-1185">Reference proteome</keyword>
<evidence type="ECO:0000256" key="1">
    <source>
        <dbReference type="SAM" id="Phobius"/>
    </source>
</evidence>
<protein>
    <submittedName>
        <fullName evidence="2">Uncharacterized protein</fullName>
    </submittedName>
</protein>
<comment type="caution">
    <text evidence="2">The sequence shown here is derived from an EMBL/GenBank/DDBJ whole genome shotgun (WGS) entry which is preliminary data.</text>
</comment>
<accession>A0A317V398</accession>
<dbReference type="AlphaFoldDB" id="A0A317V398"/>
<evidence type="ECO:0000313" key="2">
    <source>
        <dbReference type="EMBL" id="PWY68119.1"/>
    </source>
</evidence>
<keyword evidence="1" id="KW-0812">Transmembrane</keyword>
<gene>
    <name evidence="2" type="ORF">BO94DRAFT_304310</name>
</gene>
<organism evidence="2 3">
    <name type="scientific">Aspergillus sclerotioniger CBS 115572</name>
    <dbReference type="NCBI Taxonomy" id="1450535"/>
    <lineage>
        <taxon>Eukaryota</taxon>
        <taxon>Fungi</taxon>
        <taxon>Dikarya</taxon>
        <taxon>Ascomycota</taxon>
        <taxon>Pezizomycotina</taxon>
        <taxon>Eurotiomycetes</taxon>
        <taxon>Eurotiomycetidae</taxon>
        <taxon>Eurotiales</taxon>
        <taxon>Aspergillaceae</taxon>
        <taxon>Aspergillus</taxon>
        <taxon>Aspergillus subgen. Circumdati</taxon>
    </lineage>
</organism>
<feature type="transmembrane region" description="Helical" evidence="1">
    <location>
        <begin position="20"/>
        <end position="38"/>
    </location>
</feature>
<keyword evidence="1" id="KW-1133">Transmembrane helix</keyword>
<name>A0A317V398_9EURO</name>
<dbReference type="RefSeq" id="XP_025462141.1">
    <property type="nucleotide sequence ID" value="XM_025606769.1"/>
</dbReference>
<dbReference type="EMBL" id="MSFK01000045">
    <property type="protein sequence ID" value="PWY68119.1"/>
    <property type="molecule type" value="Genomic_DNA"/>
</dbReference>
<sequence length="112" mass="12298">MARKGMTSSPGLSTPATHSLGLSVLFLFLFLLLFFSIATQRLCHRPPSGLCQFFGLLPPSVHLSPPPLILFSSSPPSHFCPLFLSSSPPHFLCLILGSKIALYFFFAFKPCR</sequence>
<evidence type="ECO:0000313" key="3">
    <source>
        <dbReference type="Proteomes" id="UP000246702"/>
    </source>
</evidence>
<dbReference type="Proteomes" id="UP000246702">
    <property type="component" value="Unassembled WGS sequence"/>
</dbReference>
<proteinExistence type="predicted"/>
<feature type="transmembrane region" description="Helical" evidence="1">
    <location>
        <begin position="89"/>
        <end position="108"/>
    </location>
</feature>
<keyword evidence="1" id="KW-0472">Membrane</keyword>
<dbReference type="GeneID" id="37108912"/>
<feature type="transmembrane region" description="Helical" evidence="1">
    <location>
        <begin position="50"/>
        <end position="69"/>
    </location>
</feature>
<reference evidence="2 3" key="1">
    <citation type="submission" date="2016-12" db="EMBL/GenBank/DDBJ databases">
        <title>The genomes of Aspergillus section Nigri reveals drivers in fungal speciation.</title>
        <authorList>
            <consortium name="DOE Joint Genome Institute"/>
            <person name="Vesth T.C."/>
            <person name="Nybo J."/>
            <person name="Theobald S."/>
            <person name="Brandl J."/>
            <person name="Frisvad J.C."/>
            <person name="Nielsen K.F."/>
            <person name="Lyhne E.K."/>
            <person name="Kogle M.E."/>
            <person name="Kuo A."/>
            <person name="Riley R."/>
            <person name="Clum A."/>
            <person name="Nolan M."/>
            <person name="Lipzen A."/>
            <person name="Salamov A."/>
            <person name="Henrissat B."/>
            <person name="Wiebenga A."/>
            <person name="De Vries R.P."/>
            <person name="Grigoriev I.V."/>
            <person name="Mortensen U.H."/>
            <person name="Andersen M.R."/>
            <person name="Baker S.E."/>
        </authorList>
    </citation>
    <scope>NUCLEOTIDE SEQUENCE [LARGE SCALE GENOMIC DNA]</scope>
    <source>
        <strain evidence="2 3">CBS 115572</strain>
    </source>
</reference>